<dbReference type="SUPFAM" id="SSF56524">
    <property type="entry name" value="Oxidoreductase molybdopterin-binding domain"/>
    <property type="match status" value="1"/>
</dbReference>
<comment type="caution">
    <text evidence="2">The sequence shown here is derived from an EMBL/GenBank/DDBJ whole genome shotgun (WGS) entry which is preliminary data.</text>
</comment>
<dbReference type="RefSeq" id="WP_209334425.1">
    <property type="nucleotide sequence ID" value="NZ_JAGIYY010000001.1"/>
</dbReference>
<reference evidence="2" key="1">
    <citation type="submission" date="2021-03" db="EMBL/GenBank/DDBJ databases">
        <title>Genome sequencing and assembly of Tianweitania sediminis.</title>
        <authorList>
            <person name="Chhetri G."/>
        </authorList>
    </citation>
    <scope>NUCLEOTIDE SEQUENCE</scope>
    <source>
        <strain evidence="2">Z8</strain>
    </source>
</reference>
<dbReference type="InterPro" id="IPR000572">
    <property type="entry name" value="OxRdtase_Mopterin-bd_dom"/>
</dbReference>
<sequence>MVPAISGTLDAPKGVPILTISGAITNINAGEAAVFDRGMLEALGFESISTKTPWFDGVARFDGVRMDKLMEVVGARGKSVTAVALNDYVTTIPIDDFARFGVILALMRDGEYMSVRNKGPLFIVYPYDSDTELQSQIYFGRSAWQVAKLTVQ</sequence>
<evidence type="ECO:0000313" key="2">
    <source>
        <dbReference type="EMBL" id="MBP0438296.1"/>
    </source>
</evidence>
<dbReference type="Proteomes" id="UP000666240">
    <property type="component" value="Unassembled WGS sequence"/>
</dbReference>
<proteinExistence type="predicted"/>
<organism evidence="2 3">
    <name type="scientific">Tianweitania sediminis</name>
    <dbReference type="NCBI Taxonomy" id="1502156"/>
    <lineage>
        <taxon>Bacteria</taxon>
        <taxon>Pseudomonadati</taxon>
        <taxon>Pseudomonadota</taxon>
        <taxon>Alphaproteobacteria</taxon>
        <taxon>Hyphomicrobiales</taxon>
        <taxon>Phyllobacteriaceae</taxon>
        <taxon>Tianweitania</taxon>
    </lineage>
</organism>
<dbReference type="EMBL" id="JAGIYY010000001">
    <property type="protein sequence ID" value="MBP0438296.1"/>
    <property type="molecule type" value="Genomic_DNA"/>
</dbReference>
<gene>
    <name evidence="2" type="ORF">J5Y06_06515</name>
</gene>
<protein>
    <submittedName>
        <fullName evidence="2">Oxidoreductase</fullName>
    </submittedName>
</protein>
<evidence type="ECO:0000259" key="1">
    <source>
        <dbReference type="Pfam" id="PF00174"/>
    </source>
</evidence>
<name>A0A8J7RH10_9HYPH</name>
<keyword evidence="3" id="KW-1185">Reference proteome</keyword>
<evidence type="ECO:0000313" key="3">
    <source>
        <dbReference type="Proteomes" id="UP000666240"/>
    </source>
</evidence>
<dbReference type="Pfam" id="PF00174">
    <property type="entry name" value="Oxidored_molyb"/>
    <property type="match status" value="1"/>
</dbReference>
<dbReference type="AlphaFoldDB" id="A0A8J7RH10"/>
<feature type="domain" description="Oxidoreductase molybdopterin-binding" evidence="1">
    <location>
        <begin position="52"/>
        <end position="126"/>
    </location>
</feature>
<dbReference type="InterPro" id="IPR036374">
    <property type="entry name" value="OxRdtase_Mopterin-bd_sf"/>
</dbReference>
<accession>A0A8J7RH10</accession>